<dbReference type="GO" id="GO:0009535">
    <property type="term" value="C:chloroplast thylakoid membrane"/>
    <property type="evidence" value="ECO:0007669"/>
    <property type="project" value="TreeGrafter"/>
</dbReference>
<evidence type="ECO:0000256" key="1">
    <source>
        <dbReference type="ARBA" id="ARBA00022884"/>
    </source>
</evidence>
<dbReference type="Gramene" id="KJB21104">
    <property type="protein sequence ID" value="KJB21104"/>
    <property type="gene ID" value="B456_003G183300"/>
</dbReference>
<dbReference type="PANTHER" id="PTHR48025:SF6">
    <property type="entry name" value="RRM DOMAIN-CONTAINING PROTEIN"/>
    <property type="match status" value="1"/>
</dbReference>
<dbReference type="InterPro" id="IPR050502">
    <property type="entry name" value="Euk_RNA-bind_prot"/>
</dbReference>
<dbReference type="SMART" id="SM00360">
    <property type="entry name" value="RRM"/>
    <property type="match status" value="2"/>
</dbReference>
<dbReference type="SUPFAM" id="SSF54928">
    <property type="entry name" value="RNA-binding domain, RBD"/>
    <property type="match status" value="2"/>
</dbReference>
<keyword evidence="6" id="KW-1185">Reference proteome</keyword>
<organism evidence="5 6">
    <name type="scientific">Gossypium raimondii</name>
    <name type="common">Peruvian cotton</name>
    <name type="synonym">Gossypium klotzschianum subsp. raimondii</name>
    <dbReference type="NCBI Taxonomy" id="29730"/>
    <lineage>
        <taxon>Eukaryota</taxon>
        <taxon>Viridiplantae</taxon>
        <taxon>Streptophyta</taxon>
        <taxon>Embryophyta</taxon>
        <taxon>Tracheophyta</taxon>
        <taxon>Spermatophyta</taxon>
        <taxon>Magnoliopsida</taxon>
        <taxon>eudicotyledons</taxon>
        <taxon>Gunneridae</taxon>
        <taxon>Pentapetalae</taxon>
        <taxon>rosids</taxon>
        <taxon>malvids</taxon>
        <taxon>Malvales</taxon>
        <taxon>Malvaceae</taxon>
        <taxon>Malvoideae</taxon>
        <taxon>Gossypium</taxon>
    </lineage>
</organism>
<dbReference type="InterPro" id="IPR012677">
    <property type="entry name" value="Nucleotide-bd_a/b_plait_sf"/>
</dbReference>
<dbReference type="InterPro" id="IPR000504">
    <property type="entry name" value="RRM_dom"/>
</dbReference>
<dbReference type="GO" id="GO:1901259">
    <property type="term" value="P:chloroplast rRNA processing"/>
    <property type="evidence" value="ECO:0007669"/>
    <property type="project" value="TreeGrafter"/>
</dbReference>
<dbReference type="InterPro" id="IPR035979">
    <property type="entry name" value="RBD_domain_sf"/>
</dbReference>
<dbReference type="PROSITE" id="PS50102">
    <property type="entry name" value="RRM"/>
    <property type="match status" value="1"/>
</dbReference>
<proteinExistence type="predicted"/>
<dbReference type="PANTHER" id="PTHR48025">
    <property type="entry name" value="OS02G0815200 PROTEIN"/>
    <property type="match status" value="1"/>
</dbReference>
<dbReference type="Pfam" id="PF00076">
    <property type="entry name" value="RRM_1"/>
    <property type="match status" value="2"/>
</dbReference>
<gene>
    <name evidence="5" type="ORF">B456_003G183300</name>
</gene>
<dbReference type="Gene3D" id="3.30.70.330">
    <property type="match status" value="2"/>
</dbReference>
<accession>A0A0D2QMW3</accession>
<evidence type="ECO:0000313" key="6">
    <source>
        <dbReference type="Proteomes" id="UP000032304"/>
    </source>
</evidence>
<keyword evidence="1 2" id="KW-0694">RNA-binding</keyword>
<evidence type="ECO:0000313" key="5">
    <source>
        <dbReference type="EMBL" id="KJB21104.1"/>
    </source>
</evidence>
<dbReference type="Proteomes" id="UP000032304">
    <property type="component" value="Chromosome 3"/>
</dbReference>
<feature type="domain" description="RRM" evidence="4">
    <location>
        <begin position="144"/>
        <end position="221"/>
    </location>
</feature>
<dbReference type="EMBL" id="CM001742">
    <property type="protein sequence ID" value="KJB21104.1"/>
    <property type="molecule type" value="Genomic_DNA"/>
</dbReference>
<evidence type="ECO:0000256" key="2">
    <source>
        <dbReference type="PROSITE-ProRule" id="PRU00176"/>
    </source>
</evidence>
<evidence type="ECO:0000256" key="3">
    <source>
        <dbReference type="SAM" id="MobiDB-lite"/>
    </source>
</evidence>
<reference evidence="5 6" key="1">
    <citation type="journal article" date="2012" name="Nature">
        <title>Repeated polyploidization of Gossypium genomes and the evolution of spinnable cotton fibres.</title>
        <authorList>
            <person name="Paterson A.H."/>
            <person name="Wendel J.F."/>
            <person name="Gundlach H."/>
            <person name="Guo H."/>
            <person name="Jenkins J."/>
            <person name="Jin D."/>
            <person name="Llewellyn D."/>
            <person name="Showmaker K.C."/>
            <person name="Shu S."/>
            <person name="Udall J."/>
            <person name="Yoo M.J."/>
            <person name="Byers R."/>
            <person name="Chen W."/>
            <person name="Doron-Faigenboim A."/>
            <person name="Duke M.V."/>
            <person name="Gong L."/>
            <person name="Grimwood J."/>
            <person name="Grover C."/>
            <person name="Grupp K."/>
            <person name="Hu G."/>
            <person name="Lee T.H."/>
            <person name="Li J."/>
            <person name="Lin L."/>
            <person name="Liu T."/>
            <person name="Marler B.S."/>
            <person name="Page J.T."/>
            <person name="Roberts A.W."/>
            <person name="Romanel E."/>
            <person name="Sanders W.S."/>
            <person name="Szadkowski E."/>
            <person name="Tan X."/>
            <person name="Tang H."/>
            <person name="Xu C."/>
            <person name="Wang J."/>
            <person name="Wang Z."/>
            <person name="Zhang D."/>
            <person name="Zhang L."/>
            <person name="Ashrafi H."/>
            <person name="Bedon F."/>
            <person name="Bowers J.E."/>
            <person name="Brubaker C.L."/>
            <person name="Chee P.W."/>
            <person name="Das S."/>
            <person name="Gingle A.R."/>
            <person name="Haigler C.H."/>
            <person name="Harker D."/>
            <person name="Hoffmann L.V."/>
            <person name="Hovav R."/>
            <person name="Jones D.C."/>
            <person name="Lemke C."/>
            <person name="Mansoor S."/>
            <person name="ur Rahman M."/>
            <person name="Rainville L.N."/>
            <person name="Rambani A."/>
            <person name="Reddy U.K."/>
            <person name="Rong J.K."/>
            <person name="Saranga Y."/>
            <person name="Scheffler B.E."/>
            <person name="Scheffler J.A."/>
            <person name="Stelly D.M."/>
            <person name="Triplett B.A."/>
            <person name="Van Deynze A."/>
            <person name="Vaslin M.F."/>
            <person name="Waghmare V.N."/>
            <person name="Walford S.A."/>
            <person name="Wright R.J."/>
            <person name="Zaki E.A."/>
            <person name="Zhang T."/>
            <person name="Dennis E.S."/>
            <person name="Mayer K.F."/>
            <person name="Peterson D.G."/>
            <person name="Rokhsar D.S."/>
            <person name="Wang X."/>
            <person name="Schmutz J."/>
        </authorList>
    </citation>
    <scope>NUCLEOTIDE SEQUENCE [LARGE SCALE GENOMIC DNA]</scope>
</reference>
<feature type="region of interest" description="Disordered" evidence="3">
    <location>
        <begin position="212"/>
        <end position="243"/>
    </location>
</feature>
<name>A0A0D2QMW3_GOSRA</name>
<evidence type="ECO:0000259" key="4">
    <source>
        <dbReference type="PROSITE" id="PS50102"/>
    </source>
</evidence>
<dbReference type="GO" id="GO:0003729">
    <property type="term" value="F:mRNA binding"/>
    <property type="evidence" value="ECO:0007669"/>
    <property type="project" value="TreeGrafter"/>
</dbReference>
<dbReference type="AlphaFoldDB" id="A0A0D2QMW3"/>
<feature type="compositionally biased region" description="Basic and acidic residues" evidence="3">
    <location>
        <begin position="212"/>
        <end position="224"/>
    </location>
</feature>
<protein>
    <recommendedName>
        <fullName evidence="4">RRM domain-containing protein</fullName>
    </recommendedName>
</protein>
<sequence>MAALSFPWYTKTLLCPKPTKLCSLASHVSISTSPLFSHNFSISPLIITHKNLSFTLCSTLQEISFEAETEKTQKPNVKRKLFVLNLPWAFTVDDIKDLFGQYGNVKEVEEVSGRTIKVEFAKRLKRPSPASSKPIVLPSRETRHKVYVSNLNWKVRSSHLREFFSTFNPVSARVIFGTPSGQSAGYGFVSFATKEEAEAAISTLNGKELMDRPLRLKFSEKTADEPGDENTGQKEPDDQTEES</sequence>